<dbReference type="OrthoDB" id="1819027at2"/>
<comment type="function">
    <text evidence="8">Cell division protein that may be involved in stabilizing or promoting the assembly of the division complex.</text>
</comment>
<feature type="transmembrane region" description="Helical" evidence="8">
    <location>
        <begin position="28"/>
        <end position="45"/>
    </location>
</feature>
<evidence type="ECO:0000256" key="8">
    <source>
        <dbReference type="HAMAP-Rule" id="MF_00912"/>
    </source>
</evidence>
<keyword evidence="6 8" id="KW-0472">Membrane</keyword>
<keyword evidence="7 8" id="KW-0131">Cell cycle</keyword>
<dbReference type="InterPro" id="IPR034746">
    <property type="entry name" value="POTRA"/>
</dbReference>
<dbReference type="Gene3D" id="3.40.50.10960">
    <property type="match status" value="1"/>
</dbReference>
<dbReference type="InterPro" id="IPR026580">
    <property type="entry name" value="DivIB"/>
</dbReference>
<evidence type="ECO:0000256" key="4">
    <source>
        <dbReference type="ARBA" id="ARBA00022692"/>
    </source>
</evidence>
<dbReference type="EMBL" id="PDOF01000001">
    <property type="protein sequence ID" value="PYZ97929.1"/>
    <property type="molecule type" value="Genomic_DNA"/>
</dbReference>
<dbReference type="Pfam" id="PF03799">
    <property type="entry name" value="FtsQ_DivIB_C"/>
    <property type="match status" value="1"/>
</dbReference>
<comment type="caution">
    <text evidence="10">The sequence shown here is derived from an EMBL/GenBank/DDBJ whole genome shotgun (WGS) entry which is preliminary data.</text>
</comment>
<sequence length="262" mass="30103">MDEKKVVDIEGRIPTIKDRRRQRANRRLIIYVSIFFVLMMAVIYFQSPFSHVKNVTVAGNSHVSDAHITEMSGLLEEVSIWRYDREQILSVIESHPEIGSANLSRRLPSTVRIDVNELGRVAYIRQDDSFLPMLETGVVLTETAEEVRPYDAPVIYNFTEGDQLREMASELQDLPESLHRRIAEIHLEPAENDPVKLIVFMTDGFEVHSTMRNFSDRILPYPSIADQLEAGAEGIIHMRMSPYFESFQSEDIEEEEESESEG</sequence>
<keyword evidence="5 8" id="KW-1133">Transmembrane helix</keyword>
<accession>A0A2W0HM38</accession>
<dbReference type="PANTHER" id="PTHR37820:SF1">
    <property type="entry name" value="CELL DIVISION PROTEIN FTSQ"/>
    <property type="match status" value="1"/>
</dbReference>
<keyword evidence="3 8" id="KW-0132">Cell division</keyword>
<comment type="similarity">
    <text evidence="8">Belongs to the FtsQ/DivIB family. DivIB subfamily.</text>
</comment>
<evidence type="ECO:0000259" key="9">
    <source>
        <dbReference type="PROSITE" id="PS51779"/>
    </source>
</evidence>
<dbReference type="GO" id="GO:0032153">
    <property type="term" value="C:cell division site"/>
    <property type="evidence" value="ECO:0007669"/>
    <property type="project" value="UniProtKB-UniRule"/>
</dbReference>
<evidence type="ECO:0000256" key="3">
    <source>
        <dbReference type="ARBA" id="ARBA00022618"/>
    </source>
</evidence>
<evidence type="ECO:0000313" key="11">
    <source>
        <dbReference type="Proteomes" id="UP000248066"/>
    </source>
</evidence>
<evidence type="ECO:0000256" key="5">
    <source>
        <dbReference type="ARBA" id="ARBA00022989"/>
    </source>
</evidence>
<gene>
    <name evidence="8" type="primary">divIB</name>
    <name evidence="10" type="ORF">CR205_04860</name>
</gene>
<dbReference type="InterPro" id="IPR013685">
    <property type="entry name" value="POTRA_FtsQ_type"/>
</dbReference>
<comment type="subcellular location">
    <subcellularLocation>
        <location evidence="8">Cell membrane</location>
        <topology evidence="8">Single-pass type II membrane protein</topology>
    </subcellularLocation>
    <subcellularLocation>
        <location evidence="1">Membrane</location>
    </subcellularLocation>
    <text evidence="8">Localizes to the division septum.</text>
</comment>
<evidence type="ECO:0000256" key="6">
    <source>
        <dbReference type="ARBA" id="ARBA00023136"/>
    </source>
</evidence>
<dbReference type="GO" id="GO:0005886">
    <property type="term" value="C:plasma membrane"/>
    <property type="evidence" value="ECO:0007669"/>
    <property type="project" value="UniProtKB-SubCell"/>
</dbReference>
<reference evidence="10 11" key="1">
    <citation type="submission" date="2017-10" db="EMBL/GenBank/DDBJ databases">
        <title>Bacillus sp. nov., a halophilic bacterium isolated from a Yangshapao Lake.</title>
        <authorList>
            <person name="Wang H."/>
        </authorList>
    </citation>
    <scope>NUCLEOTIDE SEQUENCE [LARGE SCALE GENOMIC DNA]</scope>
    <source>
        <strain evidence="10 11">YSP-3</strain>
    </source>
</reference>
<dbReference type="GO" id="GO:0043093">
    <property type="term" value="P:FtsZ-dependent cytokinesis"/>
    <property type="evidence" value="ECO:0007669"/>
    <property type="project" value="UniProtKB-UniRule"/>
</dbReference>
<dbReference type="RefSeq" id="WP_110517498.1">
    <property type="nucleotide sequence ID" value="NZ_PDOF01000001.1"/>
</dbReference>
<dbReference type="Pfam" id="PF08478">
    <property type="entry name" value="POTRA_1"/>
    <property type="match status" value="1"/>
</dbReference>
<keyword evidence="11" id="KW-1185">Reference proteome</keyword>
<evidence type="ECO:0000256" key="1">
    <source>
        <dbReference type="ARBA" id="ARBA00004370"/>
    </source>
</evidence>
<dbReference type="InterPro" id="IPR050487">
    <property type="entry name" value="FtsQ_DivIB"/>
</dbReference>
<keyword evidence="2 8" id="KW-1003">Cell membrane</keyword>
<dbReference type="AlphaFoldDB" id="A0A2W0HM38"/>
<evidence type="ECO:0000256" key="7">
    <source>
        <dbReference type="ARBA" id="ARBA00023306"/>
    </source>
</evidence>
<dbReference type="PANTHER" id="PTHR37820">
    <property type="entry name" value="CELL DIVISION PROTEIN DIVIB"/>
    <property type="match status" value="1"/>
</dbReference>
<dbReference type="PROSITE" id="PS51779">
    <property type="entry name" value="POTRA"/>
    <property type="match status" value="1"/>
</dbReference>
<dbReference type="Gene3D" id="3.10.20.310">
    <property type="entry name" value="membrane protein fhac"/>
    <property type="match status" value="1"/>
</dbReference>
<dbReference type="HAMAP" id="MF_00912">
    <property type="entry name" value="DivIB"/>
    <property type="match status" value="1"/>
</dbReference>
<evidence type="ECO:0000313" key="10">
    <source>
        <dbReference type="EMBL" id="PYZ97929.1"/>
    </source>
</evidence>
<evidence type="ECO:0000256" key="2">
    <source>
        <dbReference type="ARBA" id="ARBA00022475"/>
    </source>
</evidence>
<organism evidence="10 11">
    <name type="scientific">Alteribacter lacisalsi</name>
    <dbReference type="NCBI Taxonomy" id="2045244"/>
    <lineage>
        <taxon>Bacteria</taxon>
        <taxon>Bacillati</taxon>
        <taxon>Bacillota</taxon>
        <taxon>Bacilli</taxon>
        <taxon>Bacillales</taxon>
        <taxon>Bacillaceae</taxon>
        <taxon>Alteribacter</taxon>
    </lineage>
</organism>
<name>A0A2W0HM38_9BACI</name>
<feature type="domain" description="POTRA" evidence="9">
    <location>
        <begin position="50"/>
        <end position="118"/>
    </location>
</feature>
<protein>
    <recommendedName>
        <fullName evidence="8">Cell division protein DivIB</fullName>
    </recommendedName>
</protein>
<proteinExistence type="inferred from homology"/>
<keyword evidence="4 8" id="KW-0812">Transmembrane</keyword>
<dbReference type="InterPro" id="IPR005548">
    <property type="entry name" value="Cell_div_FtsQ/DivIB_C"/>
</dbReference>
<dbReference type="Proteomes" id="UP000248066">
    <property type="component" value="Unassembled WGS sequence"/>
</dbReference>